<evidence type="ECO:0008006" key="4">
    <source>
        <dbReference type="Google" id="ProtNLM"/>
    </source>
</evidence>
<dbReference type="EMBL" id="CP000931">
    <property type="protein sequence ID" value="ABZ75847.1"/>
    <property type="molecule type" value="Genomic_DNA"/>
</dbReference>
<keyword evidence="3" id="KW-1185">Reference proteome</keyword>
<evidence type="ECO:0000256" key="1">
    <source>
        <dbReference type="SAM" id="SignalP"/>
    </source>
</evidence>
<accession>B0TKP5</accession>
<proteinExistence type="predicted"/>
<dbReference type="HOGENOM" id="CLU_055418_1_0_6"/>
<dbReference type="STRING" id="458817.Shal_1278"/>
<dbReference type="RefSeq" id="WP_012276388.1">
    <property type="nucleotide sequence ID" value="NC_010334.1"/>
</dbReference>
<reference evidence="2" key="1">
    <citation type="submission" date="2008-01" db="EMBL/GenBank/DDBJ databases">
        <title>Complete sequence of Shewanella halifaxensis HAW-EB4.</title>
        <authorList>
            <consortium name="US DOE Joint Genome Institute"/>
            <person name="Copeland A."/>
            <person name="Lucas S."/>
            <person name="Lapidus A."/>
            <person name="Glavina del Rio T."/>
            <person name="Dalin E."/>
            <person name="Tice H."/>
            <person name="Bruce D."/>
            <person name="Goodwin L."/>
            <person name="Pitluck S."/>
            <person name="Sims D."/>
            <person name="Brettin T."/>
            <person name="Detter J.C."/>
            <person name="Han C."/>
            <person name="Kuske C.R."/>
            <person name="Schmutz J."/>
            <person name="Larimer F."/>
            <person name="Land M."/>
            <person name="Hauser L."/>
            <person name="Kyrpides N."/>
            <person name="Kim E."/>
            <person name="Zhao J.-S."/>
            <person name="Richardson P."/>
        </authorList>
    </citation>
    <scope>NUCLEOTIDE SEQUENCE [LARGE SCALE GENOMIC DNA]</scope>
    <source>
        <strain evidence="2">HAW-EB4</strain>
    </source>
</reference>
<organism evidence="2 3">
    <name type="scientific">Shewanella halifaxensis (strain HAW-EB4)</name>
    <dbReference type="NCBI Taxonomy" id="458817"/>
    <lineage>
        <taxon>Bacteria</taxon>
        <taxon>Pseudomonadati</taxon>
        <taxon>Pseudomonadota</taxon>
        <taxon>Gammaproteobacteria</taxon>
        <taxon>Alteromonadales</taxon>
        <taxon>Shewanellaceae</taxon>
        <taxon>Shewanella</taxon>
    </lineage>
</organism>
<dbReference type="KEGG" id="shl:Shal_1278"/>
<dbReference type="InterPro" id="IPR037107">
    <property type="entry name" value="Put_OMP_sf"/>
</dbReference>
<dbReference type="OrthoDB" id="9776275at2"/>
<name>B0TKP5_SHEHH</name>
<dbReference type="eggNOG" id="COG3528">
    <property type="taxonomic scope" value="Bacteria"/>
</dbReference>
<dbReference type="InterPro" id="IPR018707">
    <property type="entry name" value="LpxR"/>
</dbReference>
<keyword evidence="1" id="KW-0732">Signal</keyword>
<protein>
    <recommendedName>
        <fullName evidence="4">Outer membrane protein</fullName>
    </recommendedName>
</protein>
<dbReference type="Gene3D" id="2.40.128.140">
    <property type="entry name" value="Outer membrane protein"/>
    <property type="match status" value="1"/>
</dbReference>
<feature type="signal peptide" evidence="1">
    <location>
        <begin position="1"/>
        <end position="28"/>
    </location>
</feature>
<feature type="chain" id="PRO_5002753786" description="Outer membrane protein" evidence="1">
    <location>
        <begin position="29"/>
        <end position="332"/>
    </location>
</feature>
<dbReference type="Pfam" id="PF09982">
    <property type="entry name" value="LpxR"/>
    <property type="match status" value="1"/>
</dbReference>
<evidence type="ECO:0000313" key="2">
    <source>
        <dbReference type="EMBL" id="ABZ75847.1"/>
    </source>
</evidence>
<evidence type="ECO:0000313" key="3">
    <source>
        <dbReference type="Proteomes" id="UP000001317"/>
    </source>
</evidence>
<sequence>MTFLSNPLSLSRASLASLLICTSFPTLADQWHFSFDNDVVIGQDGDYSNGFVFGWQALPRADFTLAPWPFSWQKGLRFSDPNKTVQWGAKVYQRMWTPSEIEHDYTQPYDRPYAGILELESFTGSYSANLAQKNWFSIGVIGPASGAQAMQELVHKITPSTPPKGWQYQVENQLTLQLAYEVDALAFRREVTYDSQWELSGYGHTMLGNFRSEANLGFTLRWGDDLADSFGQLSSHAGHFGQYSAVARKNGSWSVYARAQAGYRFNDLTIDGDVPYDSYVQIKHQQAKASAGVIWAFPTWSVSWSFEIYTPEYEPDPNKWHGYGVLSYSFVL</sequence>
<dbReference type="AlphaFoldDB" id="B0TKP5"/>
<dbReference type="Proteomes" id="UP000001317">
    <property type="component" value="Chromosome"/>
</dbReference>
<gene>
    <name evidence="2" type="ordered locus">Shal_1278</name>
</gene>